<dbReference type="InterPro" id="IPR056677">
    <property type="entry name" value="DUF7775"/>
</dbReference>
<proteinExistence type="predicted"/>
<dbReference type="PANTHER" id="PTHR36692">
    <property type="entry name" value="PROTEIN SNAKESKIN"/>
    <property type="match status" value="1"/>
</dbReference>
<keyword evidence="1" id="KW-1133">Transmembrane helix</keyword>
<dbReference type="EMBL" id="JADBJN010000001">
    <property type="protein sequence ID" value="KAG5682161.1"/>
    <property type="molecule type" value="Genomic_DNA"/>
</dbReference>
<evidence type="ECO:0000259" key="2">
    <source>
        <dbReference type="Pfam" id="PF24985"/>
    </source>
</evidence>
<organism evidence="3 4">
    <name type="scientific">Polypedilum vanderplanki</name>
    <name type="common">Sleeping chironomid midge</name>
    <dbReference type="NCBI Taxonomy" id="319348"/>
    <lineage>
        <taxon>Eukaryota</taxon>
        <taxon>Metazoa</taxon>
        <taxon>Ecdysozoa</taxon>
        <taxon>Arthropoda</taxon>
        <taxon>Hexapoda</taxon>
        <taxon>Insecta</taxon>
        <taxon>Pterygota</taxon>
        <taxon>Neoptera</taxon>
        <taxon>Endopterygota</taxon>
        <taxon>Diptera</taxon>
        <taxon>Nematocera</taxon>
        <taxon>Chironomoidea</taxon>
        <taxon>Chironomidae</taxon>
        <taxon>Chironominae</taxon>
        <taxon>Polypedilum</taxon>
        <taxon>Polypedilum</taxon>
    </lineage>
</organism>
<dbReference type="InterPro" id="IPR036259">
    <property type="entry name" value="MFS_trans_sf"/>
</dbReference>
<feature type="transmembrane region" description="Helical" evidence="1">
    <location>
        <begin position="133"/>
        <end position="156"/>
    </location>
</feature>
<keyword evidence="4" id="KW-1185">Reference proteome</keyword>
<dbReference type="GO" id="GO:0019991">
    <property type="term" value="P:septate junction assembly"/>
    <property type="evidence" value="ECO:0007669"/>
    <property type="project" value="InterPro"/>
</dbReference>
<evidence type="ECO:0000313" key="3">
    <source>
        <dbReference type="EMBL" id="KAG5682161.1"/>
    </source>
</evidence>
<sequence length="165" mass="18105">MAGEQGTLDSTLGGNYINKASNYGPAFFKVAELILSIVCMALFDDPANNSRFRIFVGTRTIALAYVTFGSFIIIAAAYLLGKIFRDTFPWRVTALLNLVGAILFTACAVTILKDWSDTKERNYWPPNTTRMDLVCATGAISIIGAVVFVIDLMFVFRLGARGELQ</sequence>
<gene>
    <name evidence="3" type="ORF">PVAND_011533</name>
</gene>
<dbReference type="SUPFAM" id="SSF103473">
    <property type="entry name" value="MFS general substrate transporter"/>
    <property type="match status" value="1"/>
</dbReference>
<comment type="caution">
    <text evidence="3">The sequence shown here is derived from an EMBL/GenBank/DDBJ whole genome shotgun (WGS) entry which is preliminary data.</text>
</comment>
<dbReference type="PANTHER" id="PTHR36692:SF1">
    <property type="entry name" value="GH08457P"/>
    <property type="match status" value="1"/>
</dbReference>
<name>A0A9J6CIW6_POLVA</name>
<evidence type="ECO:0000313" key="4">
    <source>
        <dbReference type="Proteomes" id="UP001107558"/>
    </source>
</evidence>
<dbReference type="Pfam" id="PF24985">
    <property type="entry name" value="DUF7775"/>
    <property type="match status" value="1"/>
</dbReference>
<feature type="domain" description="DUF7775" evidence="2">
    <location>
        <begin position="27"/>
        <end position="120"/>
    </location>
</feature>
<accession>A0A9J6CIW6</accession>
<dbReference type="InterPro" id="IPR038976">
    <property type="entry name" value="Ssk"/>
</dbReference>
<feature type="transmembrane region" description="Helical" evidence="1">
    <location>
        <begin position="92"/>
        <end position="112"/>
    </location>
</feature>
<keyword evidence="1" id="KW-0472">Membrane</keyword>
<dbReference type="GO" id="GO:0005886">
    <property type="term" value="C:plasma membrane"/>
    <property type="evidence" value="ECO:0007669"/>
    <property type="project" value="TreeGrafter"/>
</dbReference>
<keyword evidence="1" id="KW-0812">Transmembrane</keyword>
<evidence type="ECO:0000256" key="1">
    <source>
        <dbReference type="SAM" id="Phobius"/>
    </source>
</evidence>
<dbReference type="Proteomes" id="UP001107558">
    <property type="component" value="Chromosome 1"/>
</dbReference>
<dbReference type="OrthoDB" id="8187586at2759"/>
<reference evidence="3" key="1">
    <citation type="submission" date="2021-03" db="EMBL/GenBank/DDBJ databases">
        <title>Chromosome level genome of the anhydrobiotic midge Polypedilum vanderplanki.</title>
        <authorList>
            <person name="Yoshida Y."/>
            <person name="Kikawada T."/>
            <person name="Gusev O."/>
        </authorList>
    </citation>
    <scope>NUCLEOTIDE SEQUENCE</scope>
    <source>
        <strain evidence="3">NIAS01</strain>
        <tissue evidence="3">Whole body or cell culture</tissue>
    </source>
</reference>
<dbReference type="AlphaFoldDB" id="A0A9J6CIW6"/>
<feature type="transmembrane region" description="Helical" evidence="1">
    <location>
        <begin position="55"/>
        <end position="80"/>
    </location>
</feature>
<protein>
    <recommendedName>
        <fullName evidence="2">DUF7775 domain-containing protein</fullName>
    </recommendedName>
</protein>